<reference evidence="8" key="1">
    <citation type="submission" date="2021-02" db="EMBL/GenBank/DDBJ databases">
        <authorList>
            <person name="Nowell W R."/>
        </authorList>
    </citation>
    <scope>NUCLEOTIDE SEQUENCE</scope>
</reference>
<feature type="transmembrane region" description="Helical" evidence="5">
    <location>
        <begin position="245"/>
        <end position="265"/>
    </location>
</feature>
<feature type="transmembrane region" description="Helical" evidence="5">
    <location>
        <begin position="115"/>
        <end position="135"/>
    </location>
</feature>
<accession>A0A814EWI7</accession>
<dbReference type="InterPro" id="IPR000620">
    <property type="entry name" value="EamA_dom"/>
</dbReference>
<evidence type="ECO:0000256" key="1">
    <source>
        <dbReference type="ARBA" id="ARBA00004141"/>
    </source>
</evidence>
<dbReference type="Proteomes" id="UP000663845">
    <property type="component" value="Unassembled WGS sequence"/>
</dbReference>
<dbReference type="GO" id="GO:0016020">
    <property type="term" value="C:membrane"/>
    <property type="evidence" value="ECO:0007669"/>
    <property type="project" value="UniProtKB-SubCell"/>
</dbReference>
<feature type="transmembrane region" description="Helical" evidence="5">
    <location>
        <begin position="346"/>
        <end position="365"/>
    </location>
</feature>
<feature type="signal peptide" evidence="6">
    <location>
        <begin position="1"/>
        <end position="18"/>
    </location>
</feature>
<protein>
    <recommendedName>
        <fullName evidence="7">EamA domain-containing protein</fullName>
    </recommendedName>
</protein>
<comment type="caution">
    <text evidence="8">The sequence shown here is derived from an EMBL/GenBank/DDBJ whole genome shotgun (WGS) entry which is preliminary data.</text>
</comment>
<dbReference type="PIRSF" id="PIRSF036436">
    <property type="entry name" value="UCP036436"/>
    <property type="match status" value="1"/>
</dbReference>
<proteinExistence type="predicted"/>
<dbReference type="InterPro" id="IPR012404">
    <property type="entry name" value="UCP036436"/>
</dbReference>
<dbReference type="PANTHER" id="PTHR13146:SF0">
    <property type="entry name" value="SOLUTE CARRIER FAMILY 35 MEMBER F6"/>
    <property type="match status" value="1"/>
</dbReference>
<feature type="domain" description="EamA" evidence="7">
    <location>
        <begin position="114"/>
        <end position="184"/>
    </location>
</feature>
<dbReference type="InterPro" id="IPR037185">
    <property type="entry name" value="EmrE-like"/>
</dbReference>
<name>A0A814EWI7_9BILA</name>
<feature type="transmembrane region" description="Helical" evidence="5">
    <location>
        <begin position="171"/>
        <end position="193"/>
    </location>
</feature>
<feature type="transmembrane region" description="Helical" evidence="5">
    <location>
        <begin position="49"/>
        <end position="71"/>
    </location>
</feature>
<dbReference type="Proteomes" id="UP000663844">
    <property type="component" value="Unassembled WGS sequence"/>
</dbReference>
<dbReference type="Gene3D" id="1.10.3730.20">
    <property type="match status" value="1"/>
</dbReference>
<dbReference type="SUPFAM" id="SSF103481">
    <property type="entry name" value="Multidrug resistance efflux transporter EmrE"/>
    <property type="match status" value="1"/>
</dbReference>
<dbReference type="AlphaFoldDB" id="A0A814EWI7"/>
<organism evidence="8 10">
    <name type="scientific">Adineta steineri</name>
    <dbReference type="NCBI Taxonomy" id="433720"/>
    <lineage>
        <taxon>Eukaryota</taxon>
        <taxon>Metazoa</taxon>
        <taxon>Spiralia</taxon>
        <taxon>Gnathifera</taxon>
        <taxon>Rotifera</taxon>
        <taxon>Eurotatoria</taxon>
        <taxon>Bdelloidea</taxon>
        <taxon>Adinetida</taxon>
        <taxon>Adinetidae</taxon>
        <taxon>Adineta</taxon>
    </lineage>
</organism>
<dbReference type="Pfam" id="PF00892">
    <property type="entry name" value="EamA"/>
    <property type="match status" value="1"/>
</dbReference>
<feature type="chain" id="PRO_5035600690" description="EamA domain-containing protein" evidence="6">
    <location>
        <begin position="19"/>
        <end position="415"/>
    </location>
</feature>
<evidence type="ECO:0000256" key="5">
    <source>
        <dbReference type="SAM" id="Phobius"/>
    </source>
</evidence>
<evidence type="ECO:0000313" key="10">
    <source>
        <dbReference type="Proteomes" id="UP000663845"/>
    </source>
</evidence>
<evidence type="ECO:0000259" key="7">
    <source>
        <dbReference type="Pfam" id="PF00892"/>
    </source>
</evidence>
<keyword evidence="4 5" id="KW-0472">Membrane</keyword>
<keyword evidence="3 5" id="KW-1133">Transmembrane helix</keyword>
<feature type="transmembrane region" description="Helical" evidence="5">
    <location>
        <begin position="285"/>
        <end position="309"/>
    </location>
</feature>
<sequence length="415" mass="46651">MAFTPYQLFLAGLMLVTGSLNTLSTKWADRQTSHFCDGTGGNVTFEHPFLQGVGMFLGEFLCLLAFKFIWYSTAQYRIERMVYKGDASSRIVRYWPIKIQRETRLVDGEQTFNPFIFWIASICDMLSTCLSYIALNYTSASSFQMLRGSVMVFTALLSVIFLRRNLTWKQWLGILTVVAGLAVVGISDIIFSKHPEGNHTNMEKIAGDALILVAMLFTSFQVVYEERFVRKHNIPPLQVVGWEGTFGFCTLGLLLIPFYFIIVPTSNSGPDHRLEDVPTAFCQMGGNWVIILATLGNVFSIAFFNFAGISVTKELSSTTRMVLDSGRTLIIWVVSLALQWQAFYPLQIIGFILLVIGMGIYNDVWTNLFRRFITRPPISSERSQLLPSHQDVSVYESTSNIPPNAAASFADTVNT</sequence>
<evidence type="ECO:0000256" key="4">
    <source>
        <dbReference type="ARBA" id="ARBA00023136"/>
    </source>
</evidence>
<evidence type="ECO:0000313" key="9">
    <source>
        <dbReference type="EMBL" id="CAF3695843.1"/>
    </source>
</evidence>
<evidence type="ECO:0000256" key="6">
    <source>
        <dbReference type="SAM" id="SignalP"/>
    </source>
</evidence>
<dbReference type="EMBL" id="CAJNOG010000122">
    <property type="protein sequence ID" value="CAF0974971.1"/>
    <property type="molecule type" value="Genomic_DNA"/>
</dbReference>
<feature type="transmembrane region" description="Helical" evidence="5">
    <location>
        <begin position="141"/>
        <end position="162"/>
    </location>
</feature>
<dbReference type="PANTHER" id="PTHR13146">
    <property type="match status" value="1"/>
</dbReference>
<gene>
    <name evidence="8" type="ORF">JYZ213_LOCUS14604</name>
    <name evidence="9" type="ORF">OXD698_LOCUS11933</name>
</gene>
<comment type="subcellular location">
    <subcellularLocation>
        <location evidence="1">Membrane</location>
        <topology evidence="1">Multi-pass membrane protein</topology>
    </subcellularLocation>
</comment>
<dbReference type="EMBL" id="CAJOAZ010000680">
    <property type="protein sequence ID" value="CAF3695843.1"/>
    <property type="molecule type" value="Genomic_DNA"/>
</dbReference>
<evidence type="ECO:0000313" key="8">
    <source>
        <dbReference type="EMBL" id="CAF0974971.1"/>
    </source>
</evidence>
<feature type="transmembrane region" description="Helical" evidence="5">
    <location>
        <begin position="321"/>
        <end position="340"/>
    </location>
</feature>
<feature type="transmembrane region" description="Helical" evidence="5">
    <location>
        <begin position="205"/>
        <end position="224"/>
    </location>
</feature>
<evidence type="ECO:0000256" key="2">
    <source>
        <dbReference type="ARBA" id="ARBA00022692"/>
    </source>
</evidence>
<keyword evidence="6" id="KW-0732">Signal</keyword>
<keyword evidence="2 5" id="KW-0812">Transmembrane</keyword>
<evidence type="ECO:0000256" key="3">
    <source>
        <dbReference type="ARBA" id="ARBA00022989"/>
    </source>
</evidence>